<keyword evidence="3 5" id="KW-0456">Lyase</keyword>
<dbReference type="InterPro" id="IPR013785">
    <property type="entry name" value="Aldolase_TIM"/>
</dbReference>
<dbReference type="GO" id="GO:0009073">
    <property type="term" value="P:aromatic amino acid family biosynthetic process"/>
    <property type="evidence" value="ECO:0007669"/>
    <property type="project" value="UniProtKB-KW"/>
</dbReference>
<dbReference type="GO" id="GO:0003855">
    <property type="term" value="F:3-dehydroquinate dehydratase activity"/>
    <property type="evidence" value="ECO:0007669"/>
    <property type="project" value="UniProtKB-UniRule"/>
</dbReference>
<comment type="subunit">
    <text evidence="5">Homodimer.</text>
</comment>
<feature type="binding site" evidence="5">
    <location>
        <position position="80"/>
    </location>
    <ligand>
        <name>3-dehydroquinate</name>
        <dbReference type="ChEBI" id="CHEBI:32364"/>
    </ligand>
</feature>
<name>A0A3N5C5J2_9BACL</name>
<comment type="function">
    <text evidence="5">Involved in the third step of the chorismate pathway, which leads to the biosynthesis of aromatic amino acids. Catalyzes the cis-dehydration of 3-dehydroquinate (DHQ) and introduces the first double bond of the aromatic ring to yield 3-dehydroshikimate.</text>
</comment>
<evidence type="ECO:0000256" key="5">
    <source>
        <dbReference type="HAMAP-Rule" id="MF_00214"/>
    </source>
</evidence>
<dbReference type="HAMAP" id="MF_00214">
    <property type="entry name" value="AroD"/>
    <property type="match status" value="1"/>
</dbReference>
<evidence type="ECO:0000256" key="2">
    <source>
        <dbReference type="ARBA" id="ARBA00023141"/>
    </source>
</evidence>
<dbReference type="PROSITE" id="PS01028">
    <property type="entry name" value="DEHYDROQUINASE_I"/>
    <property type="match status" value="1"/>
</dbReference>
<dbReference type="PANTHER" id="PTHR43699">
    <property type="entry name" value="3-DEHYDROQUINATE DEHYDRATASE"/>
    <property type="match status" value="1"/>
</dbReference>
<evidence type="ECO:0000313" key="7">
    <source>
        <dbReference type="Proteomes" id="UP000277108"/>
    </source>
</evidence>
<dbReference type="InterPro" id="IPR050146">
    <property type="entry name" value="Type-I_3-dehydroquinase"/>
</dbReference>
<feature type="binding site" evidence="5">
    <location>
        <position position="18"/>
    </location>
    <ligand>
        <name>3-dehydroquinate</name>
        <dbReference type="ChEBI" id="CHEBI:32364"/>
    </ligand>
</feature>
<keyword evidence="4 5" id="KW-0704">Schiff base</keyword>
<feature type="binding site" evidence="5">
    <location>
        <begin position="45"/>
        <end position="47"/>
    </location>
    <ligand>
        <name>3-dehydroquinate</name>
        <dbReference type="ChEBI" id="CHEBI:32364"/>
    </ligand>
</feature>
<dbReference type="SUPFAM" id="SSF51569">
    <property type="entry name" value="Aldolase"/>
    <property type="match status" value="1"/>
</dbReference>
<dbReference type="Pfam" id="PF01487">
    <property type="entry name" value="DHquinase_I"/>
    <property type="match status" value="1"/>
</dbReference>
<dbReference type="Proteomes" id="UP000277108">
    <property type="component" value="Unassembled WGS sequence"/>
</dbReference>
<keyword evidence="2 5" id="KW-0057">Aromatic amino acid biosynthesis</keyword>
<sequence>MLNPKLHIGEGHSKIVVSLLGENLEKLSRQIKDILSSHRYVDIVELRADYFSDETLANLEQFLTALQEELNGIPILFTYRTKGQGGHGDYSSDEYFELLQRAIQHPAIELVDIEMLMYDDIVKPLIDLSQSEAVGVVLSYHNFEYTPKFKELMAIYTSMQEMGGDILKVAVMPETGHDVLVLLQAVFEAKQQVSQYIVGISMSELGKISRIAGGVFGSCITFGAITESAAPGQLHVDILKNQLEMYEGSQHES</sequence>
<dbReference type="PANTHER" id="PTHR43699:SF1">
    <property type="entry name" value="3-DEHYDROQUINATE DEHYDRATASE"/>
    <property type="match status" value="1"/>
</dbReference>
<feature type="binding site" evidence="5">
    <location>
        <position position="210"/>
    </location>
    <ligand>
        <name>3-dehydroquinate</name>
        <dbReference type="ChEBI" id="CHEBI:32364"/>
    </ligand>
</feature>
<dbReference type="InterPro" id="IPR001381">
    <property type="entry name" value="DHquinase_I"/>
</dbReference>
<evidence type="ECO:0000313" key="6">
    <source>
        <dbReference type="EMBL" id="RPF57528.1"/>
    </source>
</evidence>
<dbReference type="InterPro" id="IPR018508">
    <property type="entry name" value="3-dehydroquinate_DH_AS"/>
</dbReference>
<dbReference type="UniPathway" id="UPA00053">
    <property type="reaction ID" value="UER00086"/>
</dbReference>
<comment type="similarity">
    <text evidence="5">Belongs to the type-I 3-dehydroquinase family.</text>
</comment>
<dbReference type="EMBL" id="RKRK01000002">
    <property type="protein sequence ID" value="RPF57528.1"/>
    <property type="molecule type" value="Genomic_DNA"/>
</dbReference>
<dbReference type="Gene3D" id="3.20.20.70">
    <property type="entry name" value="Aldolase class I"/>
    <property type="match status" value="1"/>
</dbReference>
<dbReference type="EC" id="4.2.1.10" evidence="5"/>
<dbReference type="GO" id="GO:0009423">
    <property type="term" value="P:chorismate biosynthetic process"/>
    <property type="evidence" value="ECO:0007669"/>
    <property type="project" value="UniProtKB-UniRule"/>
</dbReference>
<comment type="catalytic activity">
    <reaction evidence="1 5">
        <text>3-dehydroquinate = 3-dehydroshikimate + H2O</text>
        <dbReference type="Rhea" id="RHEA:21096"/>
        <dbReference type="ChEBI" id="CHEBI:15377"/>
        <dbReference type="ChEBI" id="CHEBI:16630"/>
        <dbReference type="ChEBI" id="CHEBI:32364"/>
        <dbReference type="EC" id="4.2.1.10"/>
    </reaction>
</comment>
<feature type="binding site" evidence="5">
    <location>
        <position position="233"/>
    </location>
    <ligand>
        <name>3-dehydroquinate</name>
        <dbReference type="ChEBI" id="CHEBI:32364"/>
    </ligand>
</feature>
<evidence type="ECO:0000256" key="3">
    <source>
        <dbReference type="ARBA" id="ARBA00023239"/>
    </source>
</evidence>
<reference evidence="6 7" key="1">
    <citation type="submission" date="2018-11" db="EMBL/GenBank/DDBJ databases">
        <title>Genomic Encyclopedia of Type Strains, Phase IV (KMG-IV): sequencing the most valuable type-strain genomes for metagenomic binning, comparative biology and taxonomic classification.</title>
        <authorList>
            <person name="Goeker M."/>
        </authorList>
    </citation>
    <scope>NUCLEOTIDE SEQUENCE [LARGE SCALE GENOMIC DNA]</scope>
    <source>
        <strain evidence="6 7">DSM 29158</strain>
    </source>
</reference>
<dbReference type="GO" id="GO:0008652">
    <property type="term" value="P:amino acid biosynthetic process"/>
    <property type="evidence" value="ECO:0007669"/>
    <property type="project" value="UniProtKB-KW"/>
</dbReference>
<protein>
    <recommendedName>
        <fullName evidence="5">3-dehydroquinate dehydratase</fullName>
        <shortName evidence="5">3-dehydroquinase</shortName>
        <ecNumber evidence="5">4.2.1.10</ecNumber>
    </recommendedName>
    <alternativeName>
        <fullName evidence="5">Type I DHQase</fullName>
    </alternativeName>
    <alternativeName>
        <fullName evidence="5">Type I dehydroquinase</fullName>
        <shortName evidence="5">DHQ1</shortName>
    </alternativeName>
</protein>
<feature type="active site" description="Proton donor/acceptor" evidence="5">
    <location>
        <position position="141"/>
    </location>
</feature>
<comment type="caution">
    <text evidence="6">The sequence shown here is derived from an EMBL/GenBank/DDBJ whole genome shotgun (WGS) entry which is preliminary data.</text>
</comment>
<comment type="pathway">
    <text evidence="5">Metabolic intermediate biosynthesis; chorismate biosynthesis; chorismate from D-erythrose 4-phosphate and phosphoenolpyruvate: step 3/7.</text>
</comment>
<dbReference type="NCBIfam" id="TIGR01093">
    <property type="entry name" value="aroD"/>
    <property type="match status" value="1"/>
</dbReference>
<evidence type="ECO:0000256" key="4">
    <source>
        <dbReference type="ARBA" id="ARBA00023270"/>
    </source>
</evidence>
<dbReference type="OrthoDB" id="9813659at2"/>
<organism evidence="6 7">
    <name type="scientific">Abyssicoccus albus</name>
    <dbReference type="NCBI Taxonomy" id="1817405"/>
    <lineage>
        <taxon>Bacteria</taxon>
        <taxon>Bacillati</taxon>
        <taxon>Bacillota</taxon>
        <taxon>Bacilli</taxon>
        <taxon>Bacillales</taxon>
        <taxon>Abyssicoccaceae</taxon>
    </lineage>
</organism>
<dbReference type="FunFam" id="3.20.20.70:FF:000047">
    <property type="entry name" value="3-dehydroquinate dehydratase"/>
    <property type="match status" value="1"/>
</dbReference>
<dbReference type="CDD" id="cd00502">
    <property type="entry name" value="DHQase_I"/>
    <property type="match status" value="1"/>
</dbReference>
<keyword evidence="7" id="KW-1185">Reference proteome</keyword>
<gene>
    <name evidence="5" type="primary">aroD</name>
    <name evidence="6" type="ORF">EDD62_0149</name>
</gene>
<keyword evidence="5" id="KW-0028">Amino-acid biosynthesis</keyword>
<dbReference type="RefSeq" id="WP_123807162.1">
    <property type="nucleotide sequence ID" value="NZ_RKRK01000002.1"/>
</dbReference>
<proteinExistence type="inferred from homology"/>
<dbReference type="GO" id="GO:0046279">
    <property type="term" value="P:3,4-dihydroxybenzoate biosynthetic process"/>
    <property type="evidence" value="ECO:0007669"/>
    <property type="project" value="UniProtKB-ARBA"/>
</dbReference>
<comment type="caution">
    <text evidence="5">Lacks conserved residue(s) required for the propagation of feature annotation.</text>
</comment>
<evidence type="ECO:0000256" key="1">
    <source>
        <dbReference type="ARBA" id="ARBA00001864"/>
    </source>
</evidence>
<feature type="active site" description="Schiff-base intermediate with substrate" evidence="5">
    <location>
        <position position="168"/>
    </location>
</feature>
<accession>A0A3N5C5J2</accession>
<dbReference type="AlphaFoldDB" id="A0A3N5C5J2"/>